<name>A0ABQ8TAB5_PERAM</name>
<organism evidence="1 2">
    <name type="scientific">Periplaneta americana</name>
    <name type="common">American cockroach</name>
    <name type="synonym">Blatta americana</name>
    <dbReference type="NCBI Taxonomy" id="6978"/>
    <lineage>
        <taxon>Eukaryota</taxon>
        <taxon>Metazoa</taxon>
        <taxon>Ecdysozoa</taxon>
        <taxon>Arthropoda</taxon>
        <taxon>Hexapoda</taxon>
        <taxon>Insecta</taxon>
        <taxon>Pterygota</taxon>
        <taxon>Neoptera</taxon>
        <taxon>Polyneoptera</taxon>
        <taxon>Dictyoptera</taxon>
        <taxon>Blattodea</taxon>
        <taxon>Blattoidea</taxon>
        <taxon>Blattidae</taxon>
        <taxon>Blattinae</taxon>
        <taxon>Periplaneta</taxon>
    </lineage>
</organism>
<evidence type="ECO:0008006" key="3">
    <source>
        <dbReference type="Google" id="ProtNLM"/>
    </source>
</evidence>
<dbReference type="Proteomes" id="UP001148838">
    <property type="component" value="Unassembled WGS sequence"/>
</dbReference>
<dbReference type="EMBL" id="JAJSOF020000013">
    <property type="protein sequence ID" value="KAJ4442921.1"/>
    <property type="molecule type" value="Genomic_DNA"/>
</dbReference>
<dbReference type="Gene3D" id="3.30.420.10">
    <property type="entry name" value="Ribonuclease H-like superfamily/Ribonuclease H"/>
    <property type="match status" value="1"/>
</dbReference>
<gene>
    <name evidence="1" type="ORF">ANN_04517</name>
</gene>
<evidence type="ECO:0000313" key="1">
    <source>
        <dbReference type="EMBL" id="KAJ4442921.1"/>
    </source>
</evidence>
<evidence type="ECO:0000313" key="2">
    <source>
        <dbReference type="Proteomes" id="UP001148838"/>
    </source>
</evidence>
<proteinExistence type="predicted"/>
<sequence length="278" mass="31832">MVTVTGMREQQSKNINCVFLIVQSQVGACLVMFIDATGKEIHLLNHIVKDDSYAITWKVISLEDYIPVQPQAFEELLIEWGLVFLCRENETVGNIRKRFKKMYGDAAVDRSTEMKHGSTILNRRQTSYSPDLTPCHCHLFGKVKESLRGTRFEDNDSLVHGIKEWLRRVGPDFFRADSAGTSKVGFYLQLYGASYFTLDLLSDIQMKKISSRELASGKVPKMLAAFPRWIAIPIRCRSGRPIEFILLTPSFSPYCLQNRFIETRDRLVARGVFQVLRP</sequence>
<keyword evidence="2" id="KW-1185">Reference proteome</keyword>
<reference evidence="1 2" key="1">
    <citation type="journal article" date="2022" name="Allergy">
        <title>Genome assembly and annotation of Periplaneta americana reveal a comprehensive cockroach allergen profile.</title>
        <authorList>
            <person name="Wang L."/>
            <person name="Xiong Q."/>
            <person name="Saelim N."/>
            <person name="Wang L."/>
            <person name="Nong W."/>
            <person name="Wan A.T."/>
            <person name="Shi M."/>
            <person name="Liu X."/>
            <person name="Cao Q."/>
            <person name="Hui J.H.L."/>
            <person name="Sookrung N."/>
            <person name="Leung T.F."/>
            <person name="Tungtrongchitr A."/>
            <person name="Tsui S.K.W."/>
        </authorList>
    </citation>
    <scope>NUCLEOTIDE SEQUENCE [LARGE SCALE GENOMIC DNA]</scope>
    <source>
        <strain evidence="1">PWHHKU_190912</strain>
    </source>
</reference>
<protein>
    <recommendedName>
        <fullName evidence="3">DUF4817 domain-containing protein</fullName>
    </recommendedName>
</protein>
<dbReference type="InterPro" id="IPR036397">
    <property type="entry name" value="RNaseH_sf"/>
</dbReference>
<accession>A0ABQ8TAB5</accession>
<comment type="caution">
    <text evidence="1">The sequence shown here is derived from an EMBL/GenBank/DDBJ whole genome shotgun (WGS) entry which is preliminary data.</text>
</comment>